<dbReference type="InterPro" id="IPR011125">
    <property type="entry name" value="Znf_HypF"/>
</dbReference>
<dbReference type="Gene3D" id="3.90.870.50">
    <property type="match status" value="1"/>
</dbReference>
<dbReference type="Gene3D" id="3.30.110.120">
    <property type="match status" value="1"/>
</dbReference>
<dbReference type="PANTHER" id="PTHR42959:SF1">
    <property type="entry name" value="CARBAMOYLTRANSFERASE HYPF"/>
    <property type="match status" value="1"/>
</dbReference>
<dbReference type="SUPFAM" id="SSF55821">
    <property type="entry name" value="YrdC/RibB"/>
    <property type="match status" value="1"/>
</dbReference>
<reference evidence="12" key="1">
    <citation type="submission" date="2009-10" db="EMBL/GenBank/DDBJ databases">
        <title>Complete sequence of chromosome of Methanocaldococcus vulcanius M7.</title>
        <authorList>
            <consortium name="US DOE Joint Genome Institute"/>
            <person name="Lucas S."/>
            <person name="Copeland A."/>
            <person name="Lapidus A."/>
            <person name="Glavina del Rio T."/>
            <person name="Dalin E."/>
            <person name="Tice H."/>
            <person name="Bruce D."/>
            <person name="Goodwin L."/>
            <person name="Pitluck S."/>
            <person name="Lcollab F.I."/>
            <person name="Brettin T."/>
            <person name="Detter J.C."/>
            <person name="Han C."/>
            <person name="Tapia R."/>
            <person name="Kuske C.R."/>
            <person name="Schmutz J."/>
            <person name="Larimer F."/>
            <person name="Land M."/>
            <person name="Hauser L."/>
            <person name="Kyrpides N."/>
            <person name="Ovchinikova G."/>
            <person name="Sieprawska-Lupa M."/>
            <person name="Whitman W.B."/>
            <person name="Woyke T."/>
        </authorList>
    </citation>
    <scope>NUCLEOTIDE SEQUENCE [LARGE SCALE GENOMIC DNA]</scope>
    <source>
        <strain evidence="12">M7</strain>
    </source>
</reference>
<dbReference type="STRING" id="579137.Metvu_1555"/>
<name>C9RDM9_METVM</name>
<evidence type="ECO:0000256" key="4">
    <source>
        <dbReference type="ARBA" id="ARBA00022723"/>
    </source>
</evidence>
<dbReference type="InterPro" id="IPR055128">
    <property type="entry name" value="HypF_C_2"/>
</dbReference>
<evidence type="ECO:0000256" key="8">
    <source>
        <dbReference type="PIRNR" id="PIRNR006256"/>
    </source>
</evidence>
<dbReference type="Gene3D" id="3.30.420.360">
    <property type="match status" value="1"/>
</dbReference>
<dbReference type="KEGG" id="mvu:Metvu_1555"/>
<dbReference type="InterPro" id="IPR004421">
    <property type="entry name" value="Carbamoyltransferase_HypF"/>
</dbReference>
<dbReference type="Pfam" id="PF01300">
    <property type="entry name" value="Sua5_yciO_yrdC"/>
    <property type="match status" value="1"/>
</dbReference>
<evidence type="ECO:0000259" key="10">
    <source>
        <dbReference type="PROSITE" id="PS51160"/>
    </source>
</evidence>
<evidence type="ECO:0000256" key="2">
    <source>
        <dbReference type="ARBA" id="ARBA00008097"/>
    </source>
</evidence>
<dbReference type="InterPro" id="IPR006070">
    <property type="entry name" value="Sua5-like_dom"/>
</dbReference>
<accession>C9RDM9</accession>
<dbReference type="OrthoDB" id="371970at2157"/>
<dbReference type="InterPro" id="IPR051060">
    <property type="entry name" value="Carbamoyltrans_HypF-like"/>
</dbReference>
<dbReference type="PIRSF" id="PIRSF006256">
    <property type="entry name" value="CMPcnvr_hdrg_mat"/>
    <property type="match status" value="1"/>
</dbReference>
<keyword evidence="6" id="KW-0862">Zinc</keyword>
<keyword evidence="9" id="KW-0378">Hydrolase</keyword>
<feature type="domain" description="Acylphosphatase-like" evidence="10">
    <location>
        <begin position="2"/>
        <end position="90"/>
    </location>
</feature>
<keyword evidence="13" id="KW-1185">Reference proteome</keyword>
<evidence type="ECO:0000256" key="3">
    <source>
        <dbReference type="ARBA" id="ARBA00022598"/>
    </source>
</evidence>
<feature type="domain" description="YrdC-like" evidence="11">
    <location>
        <begin position="201"/>
        <end position="385"/>
    </location>
</feature>
<dbReference type="eggNOG" id="arCOG01187">
    <property type="taxonomic scope" value="Archaea"/>
</dbReference>
<dbReference type="UniPathway" id="UPA00335"/>
<dbReference type="GO" id="GO:0003998">
    <property type="term" value="F:acylphosphatase activity"/>
    <property type="evidence" value="ECO:0007669"/>
    <property type="project" value="UniProtKB-EC"/>
</dbReference>
<evidence type="ECO:0000256" key="6">
    <source>
        <dbReference type="ARBA" id="ARBA00022833"/>
    </source>
</evidence>
<keyword evidence="4" id="KW-0479">Metal-binding</keyword>
<dbReference type="Pfam" id="PF00708">
    <property type="entry name" value="Acylphosphatase"/>
    <property type="match status" value="1"/>
</dbReference>
<feature type="active site" evidence="9">
    <location>
        <position position="17"/>
    </location>
</feature>
<feature type="active site" evidence="9">
    <location>
        <position position="35"/>
    </location>
</feature>
<dbReference type="GO" id="GO:0051604">
    <property type="term" value="P:protein maturation"/>
    <property type="evidence" value="ECO:0007669"/>
    <property type="project" value="TreeGrafter"/>
</dbReference>
<dbReference type="HOGENOM" id="CLU_009164_0_0_2"/>
<dbReference type="Pfam" id="PF22521">
    <property type="entry name" value="HypF_C_2"/>
    <property type="match status" value="1"/>
</dbReference>
<dbReference type="InterPro" id="IPR036046">
    <property type="entry name" value="Acylphosphatase-like_dom_sf"/>
</dbReference>
<protein>
    <recommendedName>
        <fullName evidence="8">Carbamoyltransferase</fullName>
        <ecNumber evidence="8">6.2.-.-</ecNumber>
    </recommendedName>
</protein>
<keyword evidence="5" id="KW-0863">Zinc-finger</keyword>
<evidence type="ECO:0000256" key="5">
    <source>
        <dbReference type="ARBA" id="ARBA00022771"/>
    </source>
</evidence>
<dbReference type="InterPro" id="IPR001792">
    <property type="entry name" value="Acylphosphatase-like_dom"/>
</dbReference>
<dbReference type="EC" id="6.2.-.-" evidence="8"/>
<dbReference type="Pfam" id="PF17788">
    <property type="entry name" value="HypF_C"/>
    <property type="match status" value="1"/>
</dbReference>
<gene>
    <name evidence="12" type="ordered locus">Metvu_1555</name>
</gene>
<dbReference type="GO" id="GO:0016874">
    <property type="term" value="F:ligase activity"/>
    <property type="evidence" value="ECO:0007669"/>
    <property type="project" value="UniProtKB-UniRule"/>
</dbReference>
<keyword evidence="3" id="KW-0436">Ligase</keyword>
<dbReference type="SUPFAM" id="SSF53067">
    <property type="entry name" value="Actin-like ATPase domain"/>
    <property type="match status" value="1"/>
</dbReference>
<comment type="catalytic activity">
    <reaction evidence="7">
        <text>C-terminal L-cysteinyl-[HypE protein] + carbamoyl phosphate + ATP + H2O = C-terminal S-carboxamide-L-cysteinyl-[HypE protein] + AMP + phosphate + diphosphate + H(+)</text>
        <dbReference type="Rhea" id="RHEA:55636"/>
        <dbReference type="Rhea" id="RHEA-COMP:14247"/>
        <dbReference type="Rhea" id="RHEA-COMP:14392"/>
        <dbReference type="ChEBI" id="CHEBI:15377"/>
        <dbReference type="ChEBI" id="CHEBI:15378"/>
        <dbReference type="ChEBI" id="CHEBI:30616"/>
        <dbReference type="ChEBI" id="CHEBI:33019"/>
        <dbReference type="ChEBI" id="CHEBI:43474"/>
        <dbReference type="ChEBI" id="CHEBI:58228"/>
        <dbReference type="ChEBI" id="CHEBI:76913"/>
        <dbReference type="ChEBI" id="CHEBI:139126"/>
        <dbReference type="ChEBI" id="CHEBI:456215"/>
    </reaction>
</comment>
<evidence type="ECO:0000313" key="12">
    <source>
        <dbReference type="EMBL" id="ACX73408.1"/>
    </source>
</evidence>
<dbReference type="Pfam" id="PF07503">
    <property type="entry name" value="zf-HYPF"/>
    <property type="match status" value="2"/>
</dbReference>
<comment type="similarity">
    <text evidence="2 8">Belongs to the carbamoyltransferase HypF family.</text>
</comment>
<dbReference type="AlphaFoldDB" id="C9RDM9"/>
<dbReference type="InterPro" id="IPR043129">
    <property type="entry name" value="ATPase_NBD"/>
</dbReference>
<sequence length="768" mass="87392">MIIKIKVKGIVQGVGFRPFVYRIAKKNQLRGYVKNMGNYVEIVVEGKEEDIKNFINELKNKKPPLSKIDELTIEKLHQSKKTFENFKIIKSETNEEEEEGTIPADVAICEDCLKEMFDKKDRRYRYPFIACTNCGARFTIVEKLPYDRENTSMRDFPLCNACLREYEDPMDRRFHAQATCCPACGPYVYLTDGKEVIAEKDDAVKEAVKLLEEGKILAIKGIGGTHLTCKVGDDETVLELRKRLGRESQPFAVMSKIEHIKKFAELEEDEKKALTSPRRPIVVLNKNQNYDNYFSKYVSNLDTIGVMLPYSGLHYLLFDNEIAYVMTSANLPGLPMVKDNDQILKKLNNIADYFLLHNRRIVNRCDDSVVKKVGDNIVFLRRSRGYAPEPIKINLENENTKNILCVGAELNSTACLVKKNKLYLTQHIGNTSKYETFNYLKDAISSILKLTNTNKIDAIVCDLHPHYNSTKLAEELSKSQNIDLIKIQHHFAHAYGLLGDNNFFEDAIILAMDGVGYGLDGNIWGGEVILFKNGKMERIGHLEEQYQLGGDLATKYPLRMLLSILYKAIGDDAFEYIKTYNFFSEKELNILKFQIERKINCPKTTSTGRVLDAISALLNICLKKTYDGEPSIRLEPLATQYKKNMTGEIETIPPKIKNNILNTTYLIKKSYEMLLNGENKEKIAYLAHIYIADGMFNIAKKIAKKYGIESIGITGGVAYNRIITEHIIKNAKKEGYNFLQHKRVPSGDGGISFGQGISYLLTQLFNEG</sequence>
<dbReference type="InterPro" id="IPR041440">
    <property type="entry name" value="HypF_C"/>
</dbReference>
<dbReference type="FunFam" id="3.30.420.40:FF:000124">
    <property type="entry name" value="Carbamoyltransferase HypF"/>
    <property type="match status" value="1"/>
</dbReference>
<comment type="pathway">
    <text evidence="1">Protein modification; [NiFe] hydrogenase maturation.</text>
</comment>
<dbReference type="SUPFAM" id="SSF54975">
    <property type="entry name" value="Acylphosphatase/BLUF domain-like"/>
    <property type="match status" value="1"/>
</dbReference>
<dbReference type="GO" id="GO:0003725">
    <property type="term" value="F:double-stranded RNA binding"/>
    <property type="evidence" value="ECO:0007669"/>
    <property type="project" value="InterPro"/>
</dbReference>
<organism evidence="12 13">
    <name type="scientific">Methanocaldococcus vulcanius (strain ATCC 700851 / DSM 12094 / M7)</name>
    <name type="common">Methanococcus vulcanius</name>
    <dbReference type="NCBI Taxonomy" id="579137"/>
    <lineage>
        <taxon>Archaea</taxon>
        <taxon>Methanobacteriati</taxon>
        <taxon>Methanobacteriota</taxon>
        <taxon>Methanomada group</taxon>
        <taxon>Methanococci</taxon>
        <taxon>Methanococcales</taxon>
        <taxon>Methanocaldococcaceae</taxon>
        <taxon>Methanocaldococcus</taxon>
    </lineage>
</organism>
<dbReference type="Proteomes" id="UP000002063">
    <property type="component" value="Chromosome"/>
</dbReference>
<dbReference type="GO" id="GO:0016743">
    <property type="term" value="F:carboxyl- or carbamoyltransferase activity"/>
    <property type="evidence" value="ECO:0007669"/>
    <property type="project" value="UniProtKB-UniRule"/>
</dbReference>
<dbReference type="EMBL" id="CP001787">
    <property type="protein sequence ID" value="ACX73408.1"/>
    <property type="molecule type" value="Genomic_DNA"/>
</dbReference>
<dbReference type="NCBIfam" id="TIGR00143">
    <property type="entry name" value="hypF"/>
    <property type="match status" value="1"/>
</dbReference>
<evidence type="ECO:0000256" key="7">
    <source>
        <dbReference type="ARBA" id="ARBA00048220"/>
    </source>
</evidence>
<dbReference type="PROSITE" id="PS51160">
    <property type="entry name" value="ACYLPHOSPHATASE_3"/>
    <property type="match status" value="1"/>
</dbReference>
<dbReference type="PANTHER" id="PTHR42959">
    <property type="entry name" value="CARBAMOYLTRANSFERASE"/>
    <property type="match status" value="1"/>
</dbReference>
<proteinExistence type="inferred from homology"/>
<dbReference type="PROSITE" id="PS00150">
    <property type="entry name" value="ACYLPHOSPHATASE_1"/>
    <property type="match status" value="1"/>
</dbReference>
<dbReference type="Gene3D" id="3.30.420.40">
    <property type="match status" value="1"/>
</dbReference>
<dbReference type="GeneID" id="8513902"/>
<evidence type="ECO:0000313" key="13">
    <source>
        <dbReference type="Proteomes" id="UP000002063"/>
    </source>
</evidence>
<dbReference type="PROSITE" id="PS51163">
    <property type="entry name" value="YRDC"/>
    <property type="match status" value="1"/>
</dbReference>
<evidence type="ECO:0000256" key="1">
    <source>
        <dbReference type="ARBA" id="ARBA00004711"/>
    </source>
</evidence>
<dbReference type="InterPro" id="IPR017968">
    <property type="entry name" value="Acylphosphatase_CS"/>
</dbReference>
<dbReference type="GO" id="GO:0008270">
    <property type="term" value="F:zinc ion binding"/>
    <property type="evidence" value="ECO:0007669"/>
    <property type="project" value="UniProtKB-KW"/>
</dbReference>
<evidence type="ECO:0000256" key="9">
    <source>
        <dbReference type="PROSITE-ProRule" id="PRU00520"/>
    </source>
</evidence>
<evidence type="ECO:0000259" key="11">
    <source>
        <dbReference type="PROSITE" id="PS51163"/>
    </source>
</evidence>
<dbReference type="RefSeq" id="WP_015733627.1">
    <property type="nucleotide sequence ID" value="NC_013407.1"/>
</dbReference>
<comment type="catalytic activity">
    <reaction evidence="9">
        <text>an acyl phosphate + H2O = a carboxylate + phosphate + H(+)</text>
        <dbReference type="Rhea" id="RHEA:14965"/>
        <dbReference type="ChEBI" id="CHEBI:15377"/>
        <dbReference type="ChEBI" id="CHEBI:15378"/>
        <dbReference type="ChEBI" id="CHEBI:29067"/>
        <dbReference type="ChEBI" id="CHEBI:43474"/>
        <dbReference type="ChEBI" id="CHEBI:59918"/>
        <dbReference type="EC" id="3.6.1.7"/>
    </reaction>
</comment>
<dbReference type="InterPro" id="IPR017945">
    <property type="entry name" value="DHBP_synth_RibB-like_a/b_dom"/>
</dbReference>